<feature type="compositionally biased region" description="Low complexity" evidence="1">
    <location>
        <begin position="320"/>
        <end position="329"/>
    </location>
</feature>
<feature type="compositionally biased region" description="Basic residues" evidence="1">
    <location>
        <begin position="229"/>
        <end position="244"/>
    </location>
</feature>
<dbReference type="AlphaFoldDB" id="A0A8H4QIR5"/>
<feature type="compositionally biased region" description="Polar residues" evidence="1">
    <location>
        <begin position="262"/>
        <end position="287"/>
    </location>
</feature>
<protein>
    <submittedName>
        <fullName evidence="2">Uncharacterized protein</fullName>
    </submittedName>
</protein>
<feature type="compositionally biased region" description="Low complexity" evidence="1">
    <location>
        <begin position="48"/>
        <end position="87"/>
    </location>
</feature>
<keyword evidence="3" id="KW-1185">Reference proteome</keyword>
<gene>
    <name evidence="2" type="ORF">D9613_003603</name>
</gene>
<comment type="caution">
    <text evidence="2">The sequence shown here is derived from an EMBL/GenBank/DDBJ whole genome shotgun (WGS) entry which is preliminary data.</text>
</comment>
<reference evidence="2 3" key="1">
    <citation type="submission" date="2019-12" db="EMBL/GenBank/DDBJ databases">
        <authorList>
            <person name="Floudas D."/>
            <person name="Bentzer J."/>
            <person name="Ahren D."/>
            <person name="Johansson T."/>
            <person name="Persson P."/>
            <person name="Tunlid A."/>
        </authorList>
    </citation>
    <scope>NUCLEOTIDE SEQUENCE [LARGE SCALE GENOMIC DNA]</scope>
    <source>
        <strain evidence="2 3">CBS 102.39</strain>
    </source>
</reference>
<proteinExistence type="predicted"/>
<sequence length="366" mass="39655">MAEAEDNFLLSPLNGIGDLRMLSSSHAGSPDSLNSVALLQLPPRALTSSPSWRSARQSPSPSPISSPVSSNGNYPLTPVTLTSPTLVASSPSVRRQSEAMIYSPASIRPYQQSPLISVRPPSEDGEDYGNESVIQNWALHATRGSPAPPEQFMTYAQPRLALSPDVRQLSPVGHSPMSESPSSSVSTHSSAPPWPDARVPDTWPFIPKSAAHPVGNDLPMFTFTEETYRKKHKNKKKKHSRRHRSTENSPVLPYTPHIGFATASNAYATPQPHNGLQGTSSPRALYNVSSYPPPPQIQPNANSYYTPSPYPLSGLNLVRSHSPQPYMSSQPPPGSPMCVEAPVIPPYVDPTDERGANNVCRCASWK</sequence>
<dbReference type="Proteomes" id="UP000521872">
    <property type="component" value="Unassembled WGS sequence"/>
</dbReference>
<evidence type="ECO:0000313" key="2">
    <source>
        <dbReference type="EMBL" id="KAF4611521.1"/>
    </source>
</evidence>
<dbReference type="EMBL" id="JAACJL010000057">
    <property type="protein sequence ID" value="KAF4611521.1"/>
    <property type="molecule type" value="Genomic_DNA"/>
</dbReference>
<organism evidence="2 3">
    <name type="scientific">Agrocybe pediades</name>
    <dbReference type="NCBI Taxonomy" id="84607"/>
    <lineage>
        <taxon>Eukaryota</taxon>
        <taxon>Fungi</taxon>
        <taxon>Dikarya</taxon>
        <taxon>Basidiomycota</taxon>
        <taxon>Agaricomycotina</taxon>
        <taxon>Agaricomycetes</taxon>
        <taxon>Agaricomycetidae</taxon>
        <taxon>Agaricales</taxon>
        <taxon>Agaricineae</taxon>
        <taxon>Strophariaceae</taxon>
        <taxon>Agrocybe</taxon>
    </lineage>
</organism>
<feature type="region of interest" description="Disordered" evidence="1">
    <location>
        <begin position="228"/>
        <end position="287"/>
    </location>
</feature>
<name>A0A8H4QIR5_9AGAR</name>
<feature type="region of interest" description="Disordered" evidence="1">
    <location>
        <begin position="315"/>
        <end position="335"/>
    </location>
</feature>
<accession>A0A8H4QIR5</accession>
<feature type="region of interest" description="Disordered" evidence="1">
    <location>
        <begin position="46"/>
        <end position="93"/>
    </location>
</feature>
<feature type="region of interest" description="Disordered" evidence="1">
    <location>
        <begin position="168"/>
        <end position="196"/>
    </location>
</feature>
<evidence type="ECO:0000256" key="1">
    <source>
        <dbReference type="SAM" id="MobiDB-lite"/>
    </source>
</evidence>
<feature type="compositionally biased region" description="Low complexity" evidence="1">
    <location>
        <begin position="175"/>
        <end position="191"/>
    </location>
</feature>
<evidence type="ECO:0000313" key="3">
    <source>
        <dbReference type="Proteomes" id="UP000521872"/>
    </source>
</evidence>